<dbReference type="PANTHER" id="PTHR41534:SF1">
    <property type="entry name" value="BLR3401 PROTEIN"/>
    <property type="match status" value="1"/>
</dbReference>
<reference evidence="4" key="1">
    <citation type="submission" date="2017-02" db="EMBL/GenBank/DDBJ databases">
        <authorList>
            <person name="Varghese N."/>
            <person name="Submissions S."/>
        </authorList>
    </citation>
    <scope>NUCLEOTIDE SEQUENCE [LARGE SCALE GENOMIC DNA]</scope>
    <source>
        <strain evidence="4">UM2</strain>
    </source>
</reference>
<dbReference type="SUPFAM" id="SSF54427">
    <property type="entry name" value="NTF2-like"/>
    <property type="match status" value="1"/>
</dbReference>
<dbReference type="Pfam" id="PF00866">
    <property type="entry name" value="Ring_hydroxyl_B"/>
    <property type="match status" value="1"/>
</dbReference>
<name>A0A1T5GPS5_9SPHN</name>
<evidence type="ECO:0000313" key="3">
    <source>
        <dbReference type="EMBL" id="SKC10379.1"/>
    </source>
</evidence>
<keyword evidence="2" id="KW-0560">Oxidoreductase</keyword>
<proteinExistence type="inferred from homology"/>
<keyword evidence="4" id="KW-1185">Reference proteome</keyword>
<accession>A0A1T5GPS5</accession>
<dbReference type="CDD" id="cd00667">
    <property type="entry name" value="ring_hydroxylating_dioxygenases_beta"/>
    <property type="match status" value="1"/>
</dbReference>
<dbReference type="STRING" id="439228.SAMN06295920_11738"/>
<dbReference type="GO" id="GO:0019380">
    <property type="term" value="P:3-phenylpropionate catabolic process"/>
    <property type="evidence" value="ECO:0007669"/>
    <property type="project" value="TreeGrafter"/>
</dbReference>
<dbReference type="PANTHER" id="PTHR41534">
    <property type="entry name" value="BLR3401 PROTEIN"/>
    <property type="match status" value="1"/>
</dbReference>
<dbReference type="InterPro" id="IPR032710">
    <property type="entry name" value="NTF2-like_dom_sf"/>
</dbReference>
<dbReference type="EMBL" id="FUYM01000017">
    <property type="protein sequence ID" value="SKC10379.1"/>
    <property type="molecule type" value="Genomic_DNA"/>
</dbReference>
<comment type="similarity">
    <text evidence="1">Belongs to the bacterial ring-hydroxylating dioxygenase beta subunit family.</text>
</comment>
<dbReference type="OrthoDB" id="7446267at2"/>
<dbReference type="GO" id="GO:0051213">
    <property type="term" value="F:dioxygenase activity"/>
    <property type="evidence" value="ECO:0007669"/>
    <property type="project" value="UniProtKB-KW"/>
</dbReference>
<keyword evidence="3" id="KW-0223">Dioxygenase</keyword>
<evidence type="ECO:0000313" key="4">
    <source>
        <dbReference type="Proteomes" id="UP000189818"/>
    </source>
</evidence>
<dbReference type="AlphaFoldDB" id="A0A1T5GPS5"/>
<evidence type="ECO:0000256" key="1">
    <source>
        <dbReference type="ARBA" id="ARBA00009570"/>
    </source>
</evidence>
<dbReference type="RefSeq" id="WP_079650836.1">
    <property type="nucleotide sequence ID" value="NZ_FUYM01000017.1"/>
</dbReference>
<dbReference type="Proteomes" id="UP000189818">
    <property type="component" value="Unassembled WGS sequence"/>
</dbReference>
<dbReference type="Gene3D" id="3.10.450.50">
    <property type="match status" value="1"/>
</dbReference>
<gene>
    <name evidence="3" type="ORF">SAMN06295920_11738</name>
</gene>
<evidence type="ECO:0000256" key="2">
    <source>
        <dbReference type="ARBA" id="ARBA00023002"/>
    </source>
</evidence>
<sequence>MIADPLLTHAAADYLFREAELLDGRRWEDWDALFAEDGMYWVPLRHDQQDPLNHASLFYEDAILRDVRRRRLEEKHAWSQQPVTRTARIVGNVRIVAQDGEGLRVRSAFQISEWRQGRDQRQLAGHYTHDLVGTAPGEWRIALKRVDLINCDGIQDCYEVFL</sequence>
<organism evidence="3 4">
    <name type="scientific">Rhizorhabdus histidinilytica</name>
    <dbReference type="NCBI Taxonomy" id="439228"/>
    <lineage>
        <taxon>Bacteria</taxon>
        <taxon>Pseudomonadati</taxon>
        <taxon>Pseudomonadota</taxon>
        <taxon>Alphaproteobacteria</taxon>
        <taxon>Sphingomonadales</taxon>
        <taxon>Sphingomonadaceae</taxon>
        <taxon>Rhizorhabdus</taxon>
    </lineage>
</organism>
<protein>
    <submittedName>
        <fullName evidence="3">Benzoate/toluate 1,2-dioxygenase beta subunit</fullName>
    </submittedName>
</protein>
<dbReference type="InterPro" id="IPR000391">
    <property type="entry name" value="Rng_hydr_dOase-bsu"/>
</dbReference>